<dbReference type="Proteomes" id="UP000028504">
    <property type="component" value="Chromosome"/>
</dbReference>
<name>A0ABM5QMR3_9CORY</name>
<evidence type="ECO:0000259" key="5">
    <source>
        <dbReference type="PROSITE" id="PS50977"/>
    </source>
</evidence>
<evidence type="ECO:0000256" key="4">
    <source>
        <dbReference type="PROSITE-ProRule" id="PRU00335"/>
    </source>
</evidence>
<dbReference type="PANTHER" id="PTHR30055">
    <property type="entry name" value="HTH-TYPE TRANSCRIPTIONAL REGULATOR RUTR"/>
    <property type="match status" value="1"/>
</dbReference>
<dbReference type="SUPFAM" id="SSF48498">
    <property type="entry name" value="Tetracyclin repressor-like, C-terminal domain"/>
    <property type="match status" value="1"/>
</dbReference>
<evidence type="ECO:0000256" key="2">
    <source>
        <dbReference type="ARBA" id="ARBA00023125"/>
    </source>
</evidence>
<feature type="DNA-binding region" description="H-T-H motif" evidence="4">
    <location>
        <begin position="29"/>
        <end position="48"/>
    </location>
</feature>
<feature type="domain" description="HTH tetR-type" evidence="5">
    <location>
        <begin position="6"/>
        <end position="66"/>
    </location>
</feature>
<keyword evidence="2 4" id="KW-0238">DNA-binding</keyword>
<dbReference type="InterPro" id="IPR009057">
    <property type="entry name" value="Homeodomain-like_sf"/>
</dbReference>
<dbReference type="RefSeq" id="WP_038605282.1">
    <property type="nucleotide sequence ID" value="NZ_CP008944.1"/>
</dbReference>
<dbReference type="EMBL" id="CP008944">
    <property type="protein sequence ID" value="AIG64058.1"/>
    <property type="molecule type" value="Genomic_DNA"/>
</dbReference>
<evidence type="ECO:0000256" key="1">
    <source>
        <dbReference type="ARBA" id="ARBA00023015"/>
    </source>
</evidence>
<dbReference type="Gene3D" id="1.10.357.10">
    <property type="entry name" value="Tetracycline Repressor, domain 2"/>
    <property type="match status" value="1"/>
</dbReference>
<dbReference type="InterPro" id="IPR050109">
    <property type="entry name" value="HTH-type_TetR-like_transc_reg"/>
</dbReference>
<evidence type="ECO:0000313" key="6">
    <source>
        <dbReference type="EMBL" id="AIG64058.1"/>
    </source>
</evidence>
<dbReference type="InterPro" id="IPR036271">
    <property type="entry name" value="Tet_transcr_reg_TetR-rel_C_sf"/>
</dbReference>
<evidence type="ECO:0000256" key="3">
    <source>
        <dbReference type="ARBA" id="ARBA00023163"/>
    </source>
</evidence>
<dbReference type="PANTHER" id="PTHR30055:SF234">
    <property type="entry name" value="HTH-TYPE TRANSCRIPTIONAL REGULATOR BETI"/>
    <property type="match status" value="1"/>
</dbReference>
<gene>
    <name evidence="6" type="ORF">CATYP_04740</name>
</gene>
<dbReference type="SUPFAM" id="SSF46689">
    <property type="entry name" value="Homeodomain-like"/>
    <property type="match status" value="1"/>
</dbReference>
<sequence length="192" mass="20977">MRTDARRRRFNIIRAACRLWRQLPAEEVTLTRVAREAEVGIATVYRNFADRRELSIAAATYLLERAVELQAGALARFDTDPRGSWEGFVRQLVSMGLGTLVPALAPQHLADLPEGLAAIRRQARTNMEALLARAAASGLIGAQVSADEFVSWLTIASRPPVPAVAELNPQANDELIELILEHGRLTAGNATS</sequence>
<reference evidence="6 7" key="1">
    <citation type="submission" date="2014-07" db="EMBL/GenBank/DDBJ databases">
        <title>Complete genome sequence of Corynebacterium atypicum DSM 44849: identifiction of the mycolic acid biosynthesis genes.</title>
        <authorList>
            <person name="Tippelt A."/>
            <person name="Mollmann S."/>
            <person name="Albersmeier A."/>
            <person name="Jaenicke S."/>
            <person name="Ruckert C."/>
            <person name="Tauch A."/>
        </authorList>
    </citation>
    <scope>NUCLEOTIDE SEQUENCE [LARGE SCALE GENOMIC DNA]</scope>
    <source>
        <strain evidence="6 7">R2070</strain>
    </source>
</reference>
<dbReference type="Pfam" id="PF21597">
    <property type="entry name" value="TetR_C_43"/>
    <property type="match status" value="1"/>
</dbReference>
<keyword evidence="7" id="KW-1185">Reference proteome</keyword>
<protein>
    <recommendedName>
        <fullName evidence="5">HTH tetR-type domain-containing protein</fullName>
    </recommendedName>
</protein>
<evidence type="ECO:0000313" key="7">
    <source>
        <dbReference type="Proteomes" id="UP000028504"/>
    </source>
</evidence>
<dbReference type="Pfam" id="PF00440">
    <property type="entry name" value="TetR_N"/>
    <property type="match status" value="1"/>
</dbReference>
<keyword evidence="3" id="KW-0804">Transcription</keyword>
<keyword evidence="1" id="KW-0805">Transcription regulation</keyword>
<organism evidence="6 7">
    <name type="scientific">Corynebacterium atypicum</name>
    <dbReference type="NCBI Taxonomy" id="191610"/>
    <lineage>
        <taxon>Bacteria</taxon>
        <taxon>Bacillati</taxon>
        <taxon>Actinomycetota</taxon>
        <taxon>Actinomycetes</taxon>
        <taxon>Mycobacteriales</taxon>
        <taxon>Corynebacteriaceae</taxon>
        <taxon>Corynebacterium</taxon>
    </lineage>
</organism>
<dbReference type="InterPro" id="IPR001647">
    <property type="entry name" value="HTH_TetR"/>
</dbReference>
<dbReference type="InterPro" id="IPR049445">
    <property type="entry name" value="TetR_SbtR-like_C"/>
</dbReference>
<accession>A0ABM5QMR3</accession>
<dbReference type="PROSITE" id="PS50977">
    <property type="entry name" value="HTH_TETR_2"/>
    <property type="match status" value="1"/>
</dbReference>
<proteinExistence type="predicted"/>